<evidence type="ECO:0000256" key="1">
    <source>
        <dbReference type="ARBA" id="ARBA00010460"/>
    </source>
</evidence>
<sequence length="351" mass="38563">MLKKFFKKKIQTLTLSTTAKVWLANHEFEGEPKLEDFTLKEETLPPLKDGEILIEAVFLSLDPYFRKLPVKDGLPGEQIARVIETKAEGFPKGALVCAHAGWRSRSIIDVNTPLKFGLKVELIDQVPGLSPSLWIGAIGIPGMTAYLSFLERCNPVKGEVIVISAASGAVGSIVGQLAKIEGLTVIGLAGSEDKCKYIKEIGFDHAINYKKEDISSVLDKVAPDGVDIYFDNVGGDVADVVFGKLRAKGRVLLCGEISTYNKVQSKGTNWNAQIISKELRVEGFFAFSPNNIKEYPRVRKELVSLFEQGKLKAKEHVTEGFENMHKAFLELFSGSNFGKAIVKSSSGLHLF</sequence>
<dbReference type="PANTHER" id="PTHR43205">
    <property type="entry name" value="PROSTAGLANDIN REDUCTASE"/>
    <property type="match status" value="1"/>
</dbReference>
<evidence type="ECO:0000256" key="7">
    <source>
        <dbReference type="ARBA" id="ARBA00049070"/>
    </source>
</evidence>
<dbReference type="GO" id="GO:0047522">
    <property type="term" value="F:15-oxoprostaglandin 13-reductase [NAD(P)+] activity"/>
    <property type="evidence" value="ECO:0007669"/>
    <property type="project" value="UniProtKB-EC"/>
</dbReference>
<dbReference type="SUPFAM" id="SSF50129">
    <property type="entry name" value="GroES-like"/>
    <property type="match status" value="2"/>
</dbReference>
<evidence type="ECO:0000259" key="8">
    <source>
        <dbReference type="SMART" id="SM00829"/>
    </source>
</evidence>
<dbReference type="InterPro" id="IPR041694">
    <property type="entry name" value="ADH_N_2"/>
</dbReference>
<evidence type="ECO:0000256" key="3">
    <source>
        <dbReference type="ARBA" id="ARBA00023002"/>
    </source>
</evidence>
<comment type="similarity">
    <text evidence="1">Belongs to the NADP-dependent oxidoreductase L4BD family.</text>
</comment>
<dbReference type="Pfam" id="PF00107">
    <property type="entry name" value="ADH_zinc_N"/>
    <property type="match status" value="1"/>
</dbReference>
<comment type="catalytic activity">
    <reaction evidence="6">
        <text>13,14-dihydro-15-oxo-PGF2alpha + NADP(+) = 15-oxoprostaglandin F2alpha + NADPH + H(+)</text>
        <dbReference type="Rhea" id="RHEA:50588"/>
        <dbReference type="ChEBI" id="CHEBI:15378"/>
        <dbReference type="ChEBI" id="CHEBI:57783"/>
        <dbReference type="ChEBI" id="CHEBI:58349"/>
        <dbReference type="ChEBI" id="CHEBI:133374"/>
        <dbReference type="ChEBI" id="CHEBI:133409"/>
    </reaction>
    <physiologicalReaction direction="right-to-left" evidence="6">
        <dbReference type="Rhea" id="RHEA:50590"/>
    </physiologicalReaction>
</comment>
<dbReference type="InterPro" id="IPR045010">
    <property type="entry name" value="MDR_fam"/>
</dbReference>
<comment type="catalytic activity">
    <reaction evidence="5">
        <text>13,14-dihydro-15-oxo-prostaglandin F1alpha + NADP(+) = 15-oxoprostaglandin F1alpha + NADPH + H(+)</text>
        <dbReference type="Rhea" id="RHEA:50592"/>
        <dbReference type="ChEBI" id="CHEBI:15378"/>
        <dbReference type="ChEBI" id="CHEBI:57783"/>
        <dbReference type="ChEBI" id="CHEBI:58349"/>
        <dbReference type="ChEBI" id="CHEBI:79072"/>
        <dbReference type="ChEBI" id="CHEBI:133411"/>
    </reaction>
    <physiologicalReaction direction="right-to-left" evidence="5">
        <dbReference type="Rhea" id="RHEA:50594"/>
    </physiologicalReaction>
</comment>
<dbReference type="Gene3D" id="3.90.180.10">
    <property type="entry name" value="Medium-chain alcohol dehydrogenases, catalytic domain"/>
    <property type="match status" value="1"/>
</dbReference>
<protein>
    <recommendedName>
        <fullName evidence="4">15-oxoprostaglandin 13-reductase</fullName>
        <ecNumber evidence="2">1.3.1.48</ecNumber>
    </recommendedName>
    <alternativeName>
        <fullName evidence="4">15-oxoprostaglandin 13-reductase</fullName>
    </alternativeName>
</protein>
<evidence type="ECO:0000256" key="2">
    <source>
        <dbReference type="ARBA" id="ARBA00011981"/>
    </source>
</evidence>
<dbReference type="InterPro" id="IPR020843">
    <property type="entry name" value="ER"/>
</dbReference>
<evidence type="ECO:0000256" key="6">
    <source>
        <dbReference type="ARBA" id="ARBA00048290"/>
    </source>
</evidence>
<dbReference type="EC" id="1.3.1.48" evidence="2"/>
<organism evidence="9">
    <name type="scientific">Arion vulgaris</name>
    <dbReference type="NCBI Taxonomy" id="1028688"/>
    <lineage>
        <taxon>Eukaryota</taxon>
        <taxon>Metazoa</taxon>
        <taxon>Spiralia</taxon>
        <taxon>Lophotrochozoa</taxon>
        <taxon>Mollusca</taxon>
        <taxon>Gastropoda</taxon>
        <taxon>Heterobranchia</taxon>
        <taxon>Euthyneura</taxon>
        <taxon>Panpulmonata</taxon>
        <taxon>Eupulmonata</taxon>
        <taxon>Stylommatophora</taxon>
        <taxon>Helicina</taxon>
        <taxon>Arionoidea</taxon>
        <taxon>Arionidae</taxon>
        <taxon>Arion</taxon>
    </lineage>
</organism>
<dbReference type="SMART" id="SM00829">
    <property type="entry name" value="PKS_ER"/>
    <property type="match status" value="1"/>
</dbReference>
<dbReference type="AlphaFoldDB" id="A0A0B7AVZ9"/>
<dbReference type="FunFam" id="3.40.50.720:FF:000121">
    <property type="entry name" value="Prostaglandin reductase 2"/>
    <property type="match status" value="1"/>
</dbReference>
<reference evidence="9" key="1">
    <citation type="submission" date="2014-12" db="EMBL/GenBank/DDBJ databases">
        <title>Insight into the proteome of Arion vulgaris.</title>
        <authorList>
            <person name="Aradska J."/>
            <person name="Bulat T."/>
            <person name="Smidak R."/>
            <person name="Sarate P."/>
            <person name="Gangsoo J."/>
            <person name="Sialana F."/>
            <person name="Bilban M."/>
            <person name="Lubec G."/>
        </authorList>
    </citation>
    <scope>NUCLEOTIDE SEQUENCE</scope>
    <source>
        <tissue evidence="9">Skin</tissue>
    </source>
</reference>
<dbReference type="Gene3D" id="3.40.50.720">
    <property type="entry name" value="NAD(P)-binding Rossmann-like Domain"/>
    <property type="match status" value="1"/>
</dbReference>
<dbReference type="GO" id="GO:0006693">
    <property type="term" value="P:prostaglandin metabolic process"/>
    <property type="evidence" value="ECO:0007669"/>
    <property type="project" value="TreeGrafter"/>
</dbReference>
<dbReference type="PANTHER" id="PTHR43205:SF7">
    <property type="entry name" value="PROSTAGLANDIN REDUCTASE 1"/>
    <property type="match status" value="1"/>
</dbReference>
<accession>A0A0B7AVZ9</accession>
<evidence type="ECO:0000256" key="4">
    <source>
        <dbReference type="ARBA" id="ARBA00033119"/>
    </source>
</evidence>
<dbReference type="InterPro" id="IPR013149">
    <property type="entry name" value="ADH-like_C"/>
</dbReference>
<dbReference type="Pfam" id="PF16884">
    <property type="entry name" value="ADH_N_2"/>
    <property type="match status" value="1"/>
</dbReference>
<evidence type="ECO:0000313" key="9">
    <source>
        <dbReference type="EMBL" id="CEK84993.1"/>
    </source>
</evidence>
<dbReference type="InterPro" id="IPR011032">
    <property type="entry name" value="GroES-like_sf"/>
</dbReference>
<dbReference type="InterPro" id="IPR036291">
    <property type="entry name" value="NAD(P)-bd_dom_sf"/>
</dbReference>
<keyword evidence="3" id="KW-0560">Oxidoreductase</keyword>
<dbReference type="SUPFAM" id="SSF51735">
    <property type="entry name" value="NAD(P)-binding Rossmann-fold domains"/>
    <property type="match status" value="1"/>
</dbReference>
<comment type="catalytic activity">
    <reaction evidence="7">
        <text>13,14-dihydro-15-oxo-prostaglandin E1 + NADP(+) = 15-oxoprostaglandin E1 + NADPH + H(+)</text>
        <dbReference type="Rhea" id="RHEA:50584"/>
        <dbReference type="ChEBI" id="CHEBI:15378"/>
        <dbReference type="ChEBI" id="CHEBI:57401"/>
        <dbReference type="ChEBI" id="CHEBI:57783"/>
        <dbReference type="ChEBI" id="CHEBI:58349"/>
        <dbReference type="ChEBI" id="CHEBI:133408"/>
    </reaction>
    <physiologicalReaction direction="right-to-left" evidence="7">
        <dbReference type="Rhea" id="RHEA:50586"/>
    </physiologicalReaction>
</comment>
<name>A0A0B7AVZ9_9EUPU</name>
<proteinExistence type="inferred from homology"/>
<gene>
    <name evidence="9" type="primary">ORF145639</name>
</gene>
<dbReference type="EMBL" id="HACG01038128">
    <property type="protein sequence ID" value="CEK84993.1"/>
    <property type="molecule type" value="Transcribed_RNA"/>
</dbReference>
<evidence type="ECO:0000256" key="5">
    <source>
        <dbReference type="ARBA" id="ARBA00047878"/>
    </source>
</evidence>
<feature type="domain" description="Enoyl reductase (ER)" evidence="8">
    <location>
        <begin position="30"/>
        <end position="342"/>
    </location>
</feature>